<organism evidence="1 2">
    <name type="scientific">Tieghemostelium lacteum</name>
    <name type="common">Slime mold</name>
    <name type="synonym">Dictyostelium lacteum</name>
    <dbReference type="NCBI Taxonomy" id="361077"/>
    <lineage>
        <taxon>Eukaryota</taxon>
        <taxon>Amoebozoa</taxon>
        <taxon>Evosea</taxon>
        <taxon>Eumycetozoa</taxon>
        <taxon>Dictyostelia</taxon>
        <taxon>Dictyosteliales</taxon>
        <taxon>Raperosteliaceae</taxon>
        <taxon>Tieghemostelium</taxon>
    </lineage>
</organism>
<dbReference type="OrthoDB" id="20840at2759"/>
<proteinExistence type="predicted"/>
<dbReference type="OMA" id="NTTIPMW"/>
<dbReference type="EMBL" id="LODT01000032">
    <property type="protein sequence ID" value="KYQ91907.1"/>
    <property type="molecule type" value="Genomic_DNA"/>
</dbReference>
<evidence type="ECO:0000313" key="2">
    <source>
        <dbReference type="Proteomes" id="UP000076078"/>
    </source>
</evidence>
<sequence>MDNSIALTIQKLYNEFQDQIGAIDNLQIGNHKHLDFISEQLKQNQQQPSIDNIVTVEQPIDLNAHFDIKQSLKKLIDNCSQIGEIIKKSHFIIIKSKEYLSFSNSTDLNLLCSRGPSQIQLSIADLVDFMSTTLYYYDQDYQMKEEIINDLTTQYNSNQIQSDQWYSHCLLFKSSPLLNNQDDISDIESRVFLFNNMGK</sequence>
<dbReference type="AlphaFoldDB" id="A0A151ZD85"/>
<dbReference type="InParanoid" id="A0A151ZD85"/>
<dbReference type="Proteomes" id="UP000076078">
    <property type="component" value="Unassembled WGS sequence"/>
</dbReference>
<dbReference type="FunCoup" id="A0A151ZD85">
    <property type="interactions" value="425"/>
</dbReference>
<keyword evidence="2" id="KW-1185">Reference proteome</keyword>
<comment type="caution">
    <text evidence="1">The sequence shown here is derived from an EMBL/GenBank/DDBJ whole genome shotgun (WGS) entry which is preliminary data.</text>
</comment>
<accession>A0A151ZD85</accession>
<evidence type="ECO:0000313" key="1">
    <source>
        <dbReference type="EMBL" id="KYQ91907.1"/>
    </source>
</evidence>
<protein>
    <submittedName>
        <fullName evidence="1">Uncharacterized protein</fullName>
    </submittedName>
</protein>
<name>A0A151ZD85_TIELA</name>
<reference evidence="1 2" key="1">
    <citation type="submission" date="2015-12" db="EMBL/GenBank/DDBJ databases">
        <title>Dictyostelia acquired genes for synthesis and detection of signals that induce cell-type specialization by lateral gene transfer from prokaryotes.</title>
        <authorList>
            <person name="Gloeckner G."/>
            <person name="Schaap P."/>
        </authorList>
    </citation>
    <scope>NUCLEOTIDE SEQUENCE [LARGE SCALE GENOMIC DNA]</scope>
    <source>
        <strain evidence="1 2">TK</strain>
    </source>
</reference>
<gene>
    <name evidence="1" type="ORF">DLAC_07143</name>
</gene>